<reference evidence="7" key="1">
    <citation type="submission" date="2021-09" db="EMBL/GenBank/DDBJ databases">
        <authorList>
            <consortium name="AG Swart"/>
            <person name="Singh M."/>
            <person name="Singh A."/>
            <person name="Seah K."/>
            <person name="Emmerich C."/>
        </authorList>
    </citation>
    <scope>NUCLEOTIDE SEQUENCE</scope>
    <source>
        <strain evidence="7">ATCC30299</strain>
    </source>
</reference>
<feature type="transmembrane region" description="Helical" evidence="6">
    <location>
        <begin position="331"/>
        <end position="350"/>
    </location>
</feature>
<feature type="transmembrane region" description="Helical" evidence="6">
    <location>
        <begin position="27"/>
        <end position="47"/>
    </location>
</feature>
<feature type="transmembrane region" description="Helical" evidence="6">
    <location>
        <begin position="150"/>
        <end position="173"/>
    </location>
</feature>
<feature type="transmembrane region" description="Helical" evidence="6">
    <location>
        <begin position="210"/>
        <end position="229"/>
    </location>
</feature>
<feature type="transmembrane region" description="Helical" evidence="6">
    <location>
        <begin position="185"/>
        <end position="204"/>
    </location>
</feature>
<dbReference type="Gene3D" id="1.20.1250.20">
    <property type="entry name" value="MFS general substrate transporter like domains"/>
    <property type="match status" value="1"/>
</dbReference>
<feature type="transmembrane region" description="Helical" evidence="6">
    <location>
        <begin position="422"/>
        <end position="440"/>
    </location>
</feature>
<feature type="compositionally biased region" description="Polar residues" evidence="5">
    <location>
        <begin position="528"/>
        <end position="538"/>
    </location>
</feature>
<dbReference type="GO" id="GO:0016020">
    <property type="term" value="C:membrane"/>
    <property type="evidence" value="ECO:0007669"/>
    <property type="project" value="UniProtKB-SubCell"/>
</dbReference>
<feature type="transmembrane region" description="Helical" evidence="6">
    <location>
        <begin position="452"/>
        <end position="474"/>
    </location>
</feature>
<proteinExistence type="predicted"/>
<keyword evidence="3 6" id="KW-1133">Transmembrane helix</keyword>
<dbReference type="PANTHER" id="PTHR24064">
    <property type="entry name" value="SOLUTE CARRIER FAMILY 22 MEMBER"/>
    <property type="match status" value="1"/>
</dbReference>
<sequence>MQSGGVSFDEAFKLVGGHGSFQLKSSIGLWLSLLHGFILLFGFQYSLTIPSLICKDKAGLETCSEETACRVGEFIFDPHEIKSAVSEWTLLCGMKYHIFILIAIVGVGFSIGILVLGKLAEIYGRKKTLFFGIIHSASTGFVLICSRTPWFFSTIMFFCSLSLPASIIIPYVWIFELSDKPFRPIFYLLNTVLVTMAFAIAYAASNYFLSWRASVIASVIFGLIAIFPLRSLKESPRFLACNLGRYSKARKILKFISEVNKKESFQEKLEGEAFNEYEKAGKISTHVSDQPSGATAVLALDESTLEKEKHEDKGIHIGFKYVFFSRRLRKMLFRCSFSWLIVGFELGIIVSQSKYFINYSLFELTISCILCLLLSTQAAIFGNKIGTRRSTMIASAFFIIACAIPLLTYIDSPMLKTVSSYGLIITFPAIFSVITFLFIITQESFPTYGRCLASFLCLFFMICSFAIGYSIQYLHIPQKIILWAVSLVLIPSICLYHPDSLYEENFDGAADTSSIEITVQATKKPPSHQKSNSSSFQVMSEELSA</sequence>
<accession>A0AAU9IL43</accession>
<gene>
    <name evidence="7" type="ORF">BSTOLATCC_MIC7660</name>
</gene>
<evidence type="ECO:0000256" key="2">
    <source>
        <dbReference type="ARBA" id="ARBA00022692"/>
    </source>
</evidence>
<feature type="transmembrane region" description="Helical" evidence="6">
    <location>
        <begin position="96"/>
        <end position="116"/>
    </location>
</feature>
<keyword evidence="4 6" id="KW-0472">Membrane</keyword>
<evidence type="ECO:0008006" key="9">
    <source>
        <dbReference type="Google" id="ProtNLM"/>
    </source>
</evidence>
<dbReference type="AlphaFoldDB" id="A0AAU9IL43"/>
<dbReference type="Proteomes" id="UP001162131">
    <property type="component" value="Unassembled WGS sequence"/>
</dbReference>
<comment type="caution">
    <text evidence="7">The sequence shown here is derived from an EMBL/GenBank/DDBJ whole genome shotgun (WGS) entry which is preliminary data.</text>
</comment>
<evidence type="ECO:0000256" key="3">
    <source>
        <dbReference type="ARBA" id="ARBA00022989"/>
    </source>
</evidence>
<evidence type="ECO:0000256" key="1">
    <source>
        <dbReference type="ARBA" id="ARBA00004141"/>
    </source>
</evidence>
<evidence type="ECO:0000256" key="6">
    <source>
        <dbReference type="SAM" id="Phobius"/>
    </source>
</evidence>
<dbReference type="Pfam" id="PF07690">
    <property type="entry name" value="MFS_1"/>
    <property type="match status" value="1"/>
</dbReference>
<protein>
    <recommendedName>
        <fullName evidence="9">Major facilitator superfamily (MFS) profile domain-containing protein</fullName>
    </recommendedName>
</protein>
<dbReference type="EMBL" id="CAJZBQ010000009">
    <property type="protein sequence ID" value="CAG9312868.1"/>
    <property type="molecule type" value="Genomic_DNA"/>
</dbReference>
<dbReference type="GO" id="GO:0022857">
    <property type="term" value="F:transmembrane transporter activity"/>
    <property type="evidence" value="ECO:0007669"/>
    <property type="project" value="InterPro"/>
</dbReference>
<organism evidence="7 8">
    <name type="scientific">Blepharisma stoltei</name>
    <dbReference type="NCBI Taxonomy" id="1481888"/>
    <lineage>
        <taxon>Eukaryota</taxon>
        <taxon>Sar</taxon>
        <taxon>Alveolata</taxon>
        <taxon>Ciliophora</taxon>
        <taxon>Postciliodesmatophora</taxon>
        <taxon>Heterotrichea</taxon>
        <taxon>Heterotrichida</taxon>
        <taxon>Blepharismidae</taxon>
        <taxon>Blepharisma</taxon>
    </lineage>
</organism>
<dbReference type="SUPFAM" id="SSF103473">
    <property type="entry name" value="MFS general substrate transporter"/>
    <property type="match status" value="1"/>
</dbReference>
<feature type="region of interest" description="Disordered" evidence="5">
    <location>
        <begin position="521"/>
        <end position="545"/>
    </location>
</feature>
<feature type="transmembrane region" description="Helical" evidence="6">
    <location>
        <begin position="356"/>
        <end position="380"/>
    </location>
</feature>
<keyword evidence="8" id="KW-1185">Reference proteome</keyword>
<evidence type="ECO:0000256" key="5">
    <source>
        <dbReference type="SAM" id="MobiDB-lite"/>
    </source>
</evidence>
<evidence type="ECO:0000313" key="7">
    <source>
        <dbReference type="EMBL" id="CAG9312868.1"/>
    </source>
</evidence>
<name>A0AAU9IL43_9CILI</name>
<feature type="transmembrane region" description="Helical" evidence="6">
    <location>
        <begin position="128"/>
        <end position="144"/>
    </location>
</feature>
<evidence type="ECO:0000313" key="8">
    <source>
        <dbReference type="Proteomes" id="UP001162131"/>
    </source>
</evidence>
<feature type="transmembrane region" description="Helical" evidence="6">
    <location>
        <begin position="480"/>
        <end position="496"/>
    </location>
</feature>
<comment type="subcellular location">
    <subcellularLocation>
        <location evidence="1">Membrane</location>
        <topology evidence="1">Multi-pass membrane protein</topology>
    </subcellularLocation>
</comment>
<feature type="transmembrane region" description="Helical" evidence="6">
    <location>
        <begin position="392"/>
        <end position="410"/>
    </location>
</feature>
<evidence type="ECO:0000256" key="4">
    <source>
        <dbReference type="ARBA" id="ARBA00023136"/>
    </source>
</evidence>
<keyword evidence="2 6" id="KW-0812">Transmembrane</keyword>
<dbReference type="InterPro" id="IPR011701">
    <property type="entry name" value="MFS"/>
</dbReference>
<dbReference type="InterPro" id="IPR036259">
    <property type="entry name" value="MFS_trans_sf"/>
</dbReference>